<comment type="subcellular location">
    <subcellularLocation>
        <location evidence="1">Cell inner membrane</location>
        <topology evidence="1">Multi-pass membrane protein</topology>
    </subcellularLocation>
    <subcellularLocation>
        <location evidence="9">Cell membrane</location>
        <topology evidence="9">Multi-pass membrane protein</topology>
    </subcellularLocation>
</comment>
<evidence type="ECO:0000313" key="11">
    <source>
        <dbReference type="EMBL" id="MCW3474592.1"/>
    </source>
</evidence>
<dbReference type="SUPFAM" id="SSF161098">
    <property type="entry name" value="MetI-like"/>
    <property type="match status" value="1"/>
</dbReference>
<keyword evidence="7 9" id="KW-1133">Transmembrane helix</keyword>
<evidence type="ECO:0000256" key="1">
    <source>
        <dbReference type="ARBA" id="ARBA00004429"/>
    </source>
</evidence>
<keyword evidence="5 9" id="KW-0812">Transmembrane</keyword>
<evidence type="ECO:0000256" key="6">
    <source>
        <dbReference type="ARBA" id="ARBA00022970"/>
    </source>
</evidence>
<feature type="transmembrane region" description="Helical" evidence="9">
    <location>
        <begin position="20"/>
        <end position="42"/>
    </location>
</feature>
<accession>A0AA41YLQ6</accession>
<dbReference type="Pfam" id="PF00528">
    <property type="entry name" value="BPD_transp_1"/>
    <property type="match status" value="1"/>
</dbReference>
<reference evidence="11" key="1">
    <citation type="submission" date="2022-09" db="EMBL/GenBank/DDBJ databases">
        <title>Rhodovastum sp. nov. RN2-1 isolated from soil in Seongnam, South Korea.</title>
        <authorList>
            <person name="Le N.T."/>
        </authorList>
    </citation>
    <scope>NUCLEOTIDE SEQUENCE</scope>
    <source>
        <strain evidence="11">RN2-1</strain>
    </source>
</reference>
<keyword evidence="3 9" id="KW-0813">Transport</keyword>
<dbReference type="InterPro" id="IPR010065">
    <property type="entry name" value="AA_ABC_transptr_permease_3TM"/>
</dbReference>
<dbReference type="AlphaFoldDB" id="A0AA41YLQ6"/>
<keyword evidence="8 9" id="KW-0472">Membrane</keyword>
<comment type="similarity">
    <text evidence="2">Belongs to the binding-protein-dependent transport system permease family. HisMQ subfamily.</text>
</comment>
<reference evidence="11" key="2">
    <citation type="submission" date="2022-10" db="EMBL/GenBank/DDBJ databases">
        <authorList>
            <person name="Trinh H.N."/>
        </authorList>
    </citation>
    <scope>NUCLEOTIDE SEQUENCE</scope>
    <source>
        <strain evidence="11">RN2-1</strain>
    </source>
</reference>
<evidence type="ECO:0000256" key="3">
    <source>
        <dbReference type="ARBA" id="ARBA00022448"/>
    </source>
</evidence>
<organism evidence="11 12">
    <name type="scientific">Limobrevibacterium gyesilva</name>
    <dbReference type="NCBI Taxonomy" id="2991712"/>
    <lineage>
        <taxon>Bacteria</taxon>
        <taxon>Pseudomonadati</taxon>
        <taxon>Pseudomonadota</taxon>
        <taxon>Alphaproteobacteria</taxon>
        <taxon>Acetobacterales</taxon>
        <taxon>Acetobacteraceae</taxon>
        <taxon>Limobrevibacterium</taxon>
    </lineage>
</organism>
<proteinExistence type="inferred from homology"/>
<protein>
    <submittedName>
        <fullName evidence="11">Amino acid ABC transporter permease</fullName>
    </submittedName>
</protein>
<feature type="transmembrane region" description="Helical" evidence="9">
    <location>
        <begin position="82"/>
        <end position="103"/>
    </location>
</feature>
<evidence type="ECO:0000256" key="5">
    <source>
        <dbReference type="ARBA" id="ARBA00022692"/>
    </source>
</evidence>
<keyword evidence="12" id="KW-1185">Reference proteome</keyword>
<comment type="caution">
    <text evidence="11">The sequence shown here is derived from an EMBL/GenBank/DDBJ whole genome shotgun (WGS) entry which is preliminary data.</text>
</comment>
<dbReference type="Gene3D" id="1.10.3720.10">
    <property type="entry name" value="MetI-like"/>
    <property type="match status" value="1"/>
</dbReference>
<dbReference type="EMBL" id="JAPDNT010000004">
    <property type="protein sequence ID" value="MCW3474592.1"/>
    <property type="molecule type" value="Genomic_DNA"/>
</dbReference>
<dbReference type="PANTHER" id="PTHR30614">
    <property type="entry name" value="MEMBRANE COMPONENT OF AMINO ACID ABC TRANSPORTER"/>
    <property type="match status" value="1"/>
</dbReference>
<dbReference type="GO" id="GO:0006865">
    <property type="term" value="P:amino acid transport"/>
    <property type="evidence" value="ECO:0007669"/>
    <property type="project" value="UniProtKB-KW"/>
</dbReference>
<evidence type="ECO:0000256" key="7">
    <source>
        <dbReference type="ARBA" id="ARBA00022989"/>
    </source>
</evidence>
<feature type="transmembrane region" description="Helical" evidence="9">
    <location>
        <begin position="150"/>
        <end position="170"/>
    </location>
</feature>
<feature type="transmembrane region" description="Helical" evidence="9">
    <location>
        <begin position="54"/>
        <end position="76"/>
    </location>
</feature>
<keyword evidence="6" id="KW-0029">Amino-acid transport</keyword>
<dbReference type="RefSeq" id="WP_264713233.1">
    <property type="nucleotide sequence ID" value="NZ_JAPDNT010000004.1"/>
</dbReference>
<evidence type="ECO:0000256" key="4">
    <source>
        <dbReference type="ARBA" id="ARBA00022475"/>
    </source>
</evidence>
<evidence type="ECO:0000256" key="9">
    <source>
        <dbReference type="RuleBase" id="RU363032"/>
    </source>
</evidence>
<dbReference type="InterPro" id="IPR035906">
    <property type="entry name" value="MetI-like_sf"/>
</dbReference>
<evidence type="ECO:0000259" key="10">
    <source>
        <dbReference type="PROSITE" id="PS50928"/>
    </source>
</evidence>
<dbReference type="PROSITE" id="PS50928">
    <property type="entry name" value="ABC_TM1"/>
    <property type="match status" value="1"/>
</dbReference>
<sequence>MYQFNLHAILGYFGQLPSSILVTLEITLIALGASTLLALPIAKARMSGSRVAALLARAYVELFRNIPLLVLLYVYYFGLAQSGLHLSNFWATILALTTNAAAYGSEIIRAGYSAVPTGQREAARSLGLRPAHIELFVVLPQVVRVILPPFANHCIGVLIGSSIAAVIGVADLSDWMLATGSEAFRYMESFLVAAVIYIGLCQGVAAAMAALDRRSRRGAY</sequence>
<name>A0AA41YLQ6_9PROT</name>
<dbReference type="GO" id="GO:0043190">
    <property type="term" value="C:ATP-binding cassette (ABC) transporter complex"/>
    <property type="evidence" value="ECO:0007669"/>
    <property type="project" value="InterPro"/>
</dbReference>
<gene>
    <name evidence="11" type="ORF">OL599_08335</name>
</gene>
<dbReference type="CDD" id="cd06261">
    <property type="entry name" value="TM_PBP2"/>
    <property type="match status" value="1"/>
</dbReference>
<keyword evidence="4" id="KW-1003">Cell membrane</keyword>
<dbReference type="GO" id="GO:0022857">
    <property type="term" value="F:transmembrane transporter activity"/>
    <property type="evidence" value="ECO:0007669"/>
    <property type="project" value="InterPro"/>
</dbReference>
<dbReference type="Proteomes" id="UP001165679">
    <property type="component" value="Unassembled WGS sequence"/>
</dbReference>
<evidence type="ECO:0000256" key="2">
    <source>
        <dbReference type="ARBA" id="ARBA00010072"/>
    </source>
</evidence>
<feature type="domain" description="ABC transmembrane type-1" evidence="10">
    <location>
        <begin position="20"/>
        <end position="208"/>
    </location>
</feature>
<dbReference type="InterPro" id="IPR000515">
    <property type="entry name" value="MetI-like"/>
</dbReference>
<dbReference type="NCBIfam" id="TIGR01726">
    <property type="entry name" value="HEQRo_perm_3TM"/>
    <property type="match status" value="1"/>
</dbReference>
<dbReference type="InterPro" id="IPR043429">
    <property type="entry name" value="ArtM/GltK/GlnP/TcyL/YhdX-like"/>
</dbReference>
<dbReference type="PANTHER" id="PTHR30614:SF0">
    <property type="entry name" value="L-CYSTINE TRANSPORT SYSTEM PERMEASE PROTEIN TCYL"/>
    <property type="match status" value="1"/>
</dbReference>
<feature type="transmembrane region" description="Helical" evidence="9">
    <location>
        <begin position="190"/>
        <end position="211"/>
    </location>
</feature>
<evidence type="ECO:0000256" key="8">
    <source>
        <dbReference type="ARBA" id="ARBA00023136"/>
    </source>
</evidence>
<evidence type="ECO:0000313" key="12">
    <source>
        <dbReference type="Proteomes" id="UP001165679"/>
    </source>
</evidence>